<dbReference type="SUPFAM" id="SSF53335">
    <property type="entry name" value="S-adenosyl-L-methionine-dependent methyltransferases"/>
    <property type="match status" value="1"/>
</dbReference>
<proteinExistence type="predicted"/>
<feature type="non-terminal residue" evidence="1">
    <location>
        <position position="79"/>
    </location>
</feature>
<keyword evidence="1" id="KW-0808">Transferase</keyword>
<organism evidence="1 2">
    <name type="scientific">Pseudoalteromonas ruthenica</name>
    <dbReference type="NCBI Taxonomy" id="151081"/>
    <lineage>
        <taxon>Bacteria</taxon>
        <taxon>Pseudomonadati</taxon>
        <taxon>Pseudomonadota</taxon>
        <taxon>Gammaproteobacteria</taxon>
        <taxon>Alteromonadales</taxon>
        <taxon>Pseudoalteromonadaceae</taxon>
        <taxon>Pseudoalteromonas</taxon>
    </lineage>
</organism>
<feature type="non-terminal residue" evidence="1">
    <location>
        <position position="1"/>
    </location>
</feature>
<reference evidence="2" key="2">
    <citation type="submission" date="2019-06" db="EMBL/GenBank/DDBJ databases">
        <title>Co-occurence of chitin degradation, pigmentation and bioactivity in marine Pseudoalteromonas.</title>
        <authorList>
            <person name="Sonnenschein E.C."/>
            <person name="Bech P.K."/>
        </authorList>
    </citation>
    <scope>NUCLEOTIDE SEQUENCE [LARGE SCALE GENOMIC DNA]</scope>
    <source>
        <strain evidence="2">S2897</strain>
    </source>
</reference>
<dbReference type="InterPro" id="IPR029063">
    <property type="entry name" value="SAM-dependent_MTases_sf"/>
</dbReference>
<gene>
    <name evidence="1" type="ORF">CWC05_23490</name>
</gene>
<dbReference type="Proteomes" id="UP000305874">
    <property type="component" value="Unassembled WGS sequence"/>
</dbReference>
<keyword evidence="1" id="KW-0489">Methyltransferase</keyword>
<dbReference type="GO" id="GO:0032259">
    <property type="term" value="P:methylation"/>
    <property type="evidence" value="ECO:0007669"/>
    <property type="project" value="UniProtKB-KW"/>
</dbReference>
<dbReference type="AlphaFoldDB" id="A0A5S3YA07"/>
<dbReference type="EMBL" id="PNCG01000994">
    <property type="protein sequence ID" value="TMP68404.1"/>
    <property type="molecule type" value="Genomic_DNA"/>
</dbReference>
<protein>
    <submittedName>
        <fullName evidence="1">Class I SAM-dependent methyltransferase</fullName>
    </submittedName>
</protein>
<evidence type="ECO:0000313" key="1">
    <source>
        <dbReference type="EMBL" id="TMP68404.1"/>
    </source>
</evidence>
<accession>A0A5S3YA07</accession>
<reference evidence="1 2" key="1">
    <citation type="submission" date="2017-12" db="EMBL/GenBank/DDBJ databases">
        <authorList>
            <person name="Paulsen S."/>
            <person name="Gram L.K."/>
        </authorList>
    </citation>
    <scope>NUCLEOTIDE SEQUENCE [LARGE SCALE GENOMIC DNA]</scope>
    <source>
        <strain evidence="1 2">S2897</strain>
    </source>
</reference>
<evidence type="ECO:0000313" key="2">
    <source>
        <dbReference type="Proteomes" id="UP000305874"/>
    </source>
</evidence>
<dbReference type="GO" id="GO:0008168">
    <property type="term" value="F:methyltransferase activity"/>
    <property type="evidence" value="ECO:0007669"/>
    <property type="project" value="UniProtKB-KW"/>
</dbReference>
<name>A0A5S3YA07_9GAMM</name>
<dbReference type="Gene3D" id="3.40.50.150">
    <property type="entry name" value="Vaccinia Virus protein VP39"/>
    <property type="match status" value="1"/>
</dbReference>
<sequence length="79" mass="9040">ADATEWQATEPQSFDIIISETMTALLKREPQVFIFAHLSQYLKPSGVLIPEEVSLKSWLVNQAEPDYLLGEFFKLDINQ</sequence>
<comment type="caution">
    <text evidence="1">The sequence shown here is derived from an EMBL/GenBank/DDBJ whole genome shotgun (WGS) entry which is preliminary data.</text>
</comment>